<evidence type="ECO:0000259" key="12">
    <source>
        <dbReference type="PROSITE" id="PS51873"/>
    </source>
</evidence>
<dbReference type="InterPro" id="IPR017907">
    <property type="entry name" value="Znf_RING_CS"/>
</dbReference>
<protein>
    <recommendedName>
        <fullName evidence="3">RBR-type E3 ubiquitin transferase</fullName>
        <ecNumber evidence="3">2.3.2.31</ecNumber>
    </recommendedName>
</protein>
<dbReference type="GeneID" id="63691193"/>
<dbReference type="Gene3D" id="1.20.120.1750">
    <property type="match status" value="1"/>
</dbReference>
<dbReference type="SUPFAM" id="SSF57850">
    <property type="entry name" value="RING/U-box"/>
    <property type="match status" value="2"/>
</dbReference>
<evidence type="ECO:0000256" key="3">
    <source>
        <dbReference type="ARBA" id="ARBA00012251"/>
    </source>
</evidence>
<evidence type="ECO:0000256" key="6">
    <source>
        <dbReference type="ARBA" id="ARBA00022737"/>
    </source>
</evidence>
<proteinExistence type="predicted"/>
<organism evidence="13 14">
    <name type="scientific">Dacryopinax primogenitus (strain DJM 731)</name>
    <name type="common">Brown rot fungus</name>
    <dbReference type="NCBI Taxonomy" id="1858805"/>
    <lineage>
        <taxon>Eukaryota</taxon>
        <taxon>Fungi</taxon>
        <taxon>Dikarya</taxon>
        <taxon>Basidiomycota</taxon>
        <taxon>Agaricomycotina</taxon>
        <taxon>Dacrymycetes</taxon>
        <taxon>Dacrymycetales</taxon>
        <taxon>Dacrymycetaceae</taxon>
        <taxon>Dacryopinax</taxon>
    </lineage>
</organism>
<evidence type="ECO:0000256" key="4">
    <source>
        <dbReference type="ARBA" id="ARBA00022679"/>
    </source>
</evidence>
<dbReference type="GO" id="GO:0008270">
    <property type="term" value="F:zinc ion binding"/>
    <property type="evidence" value="ECO:0007669"/>
    <property type="project" value="UniProtKB-KW"/>
</dbReference>
<dbReference type="EC" id="2.3.2.31" evidence="3"/>
<evidence type="ECO:0000256" key="10">
    <source>
        <dbReference type="PROSITE-ProRule" id="PRU00175"/>
    </source>
</evidence>
<dbReference type="HOGENOM" id="CLU_022048_2_0_1"/>
<gene>
    <name evidence="13" type="ORF">DACRYDRAFT_75359</name>
</gene>
<dbReference type="EMBL" id="JH795856">
    <property type="protein sequence ID" value="EJU05915.1"/>
    <property type="molecule type" value="Genomic_DNA"/>
</dbReference>
<dbReference type="InterPro" id="IPR031127">
    <property type="entry name" value="E3_UB_ligase_RBR"/>
</dbReference>
<dbReference type="GO" id="GO:0061630">
    <property type="term" value="F:ubiquitin protein ligase activity"/>
    <property type="evidence" value="ECO:0007669"/>
    <property type="project" value="UniProtKB-EC"/>
</dbReference>
<evidence type="ECO:0000256" key="7">
    <source>
        <dbReference type="ARBA" id="ARBA00022771"/>
    </source>
</evidence>
<dbReference type="Gene3D" id="3.30.40.10">
    <property type="entry name" value="Zinc/RING finger domain, C3HC4 (zinc finger)"/>
    <property type="match status" value="1"/>
</dbReference>
<dbReference type="PROSITE" id="PS50089">
    <property type="entry name" value="ZF_RING_2"/>
    <property type="match status" value="1"/>
</dbReference>
<dbReference type="PROSITE" id="PS51873">
    <property type="entry name" value="TRIAD"/>
    <property type="match status" value="1"/>
</dbReference>
<dbReference type="InterPro" id="IPR001841">
    <property type="entry name" value="Znf_RING"/>
</dbReference>
<dbReference type="InterPro" id="IPR013083">
    <property type="entry name" value="Znf_RING/FYVE/PHD"/>
</dbReference>
<dbReference type="Pfam" id="PF13639">
    <property type="entry name" value="zf-RING_2"/>
    <property type="match status" value="1"/>
</dbReference>
<keyword evidence="7 10" id="KW-0863">Zinc-finger</keyword>
<accession>M5GBU4</accession>
<feature type="domain" description="RING-type" evidence="11">
    <location>
        <begin position="47"/>
        <end position="94"/>
    </location>
</feature>
<dbReference type="SMART" id="SM00184">
    <property type="entry name" value="RING"/>
    <property type="match status" value="2"/>
</dbReference>
<dbReference type="STRING" id="1858805.M5GBU4"/>
<comment type="pathway">
    <text evidence="2">Protein modification; protein ubiquitination.</text>
</comment>
<evidence type="ECO:0000313" key="13">
    <source>
        <dbReference type="EMBL" id="EJU05915.1"/>
    </source>
</evidence>
<keyword evidence="9" id="KW-0862">Zinc</keyword>
<keyword evidence="14" id="KW-1185">Reference proteome</keyword>
<evidence type="ECO:0000256" key="9">
    <source>
        <dbReference type="ARBA" id="ARBA00022833"/>
    </source>
</evidence>
<evidence type="ECO:0000256" key="1">
    <source>
        <dbReference type="ARBA" id="ARBA00001798"/>
    </source>
</evidence>
<evidence type="ECO:0000256" key="8">
    <source>
        <dbReference type="ARBA" id="ARBA00022786"/>
    </source>
</evidence>
<keyword evidence="6" id="KW-0677">Repeat</keyword>
<dbReference type="InterPro" id="IPR044066">
    <property type="entry name" value="TRIAD_supradom"/>
</dbReference>
<dbReference type="RefSeq" id="XP_040632809.1">
    <property type="nucleotide sequence ID" value="XM_040776131.1"/>
</dbReference>
<keyword evidence="4" id="KW-0808">Transferase</keyword>
<evidence type="ECO:0000256" key="5">
    <source>
        <dbReference type="ARBA" id="ARBA00022723"/>
    </source>
</evidence>
<comment type="catalytic activity">
    <reaction evidence="1">
        <text>[E2 ubiquitin-conjugating enzyme]-S-ubiquitinyl-L-cysteine + [acceptor protein]-L-lysine = [E2 ubiquitin-conjugating enzyme]-L-cysteine + [acceptor protein]-N(6)-ubiquitinyl-L-lysine.</text>
        <dbReference type="EC" id="2.3.2.31"/>
    </reaction>
</comment>
<evidence type="ECO:0000313" key="14">
    <source>
        <dbReference type="Proteomes" id="UP000030653"/>
    </source>
</evidence>
<dbReference type="GO" id="GO:0016567">
    <property type="term" value="P:protein ubiquitination"/>
    <property type="evidence" value="ECO:0007669"/>
    <property type="project" value="InterPro"/>
</dbReference>
<dbReference type="AlphaFoldDB" id="M5GBU4"/>
<dbReference type="OMA" id="IICCACK"/>
<dbReference type="InterPro" id="IPR054694">
    <property type="entry name" value="Parkin-like_IBR"/>
</dbReference>
<keyword evidence="5" id="KW-0479">Metal-binding</keyword>
<evidence type="ECO:0000256" key="2">
    <source>
        <dbReference type="ARBA" id="ARBA00004906"/>
    </source>
</evidence>
<dbReference type="OrthoDB" id="1431934at2759"/>
<keyword evidence="8" id="KW-0833">Ubl conjugation pathway</keyword>
<evidence type="ECO:0000259" key="11">
    <source>
        <dbReference type="PROSITE" id="PS50089"/>
    </source>
</evidence>
<name>M5GBU4_DACPD</name>
<dbReference type="Pfam" id="PF22605">
    <property type="entry name" value="IBR_2"/>
    <property type="match status" value="1"/>
</dbReference>
<feature type="domain" description="RING-type" evidence="12">
    <location>
        <begin position="43"/>
        <end position="264"/>
    </location>
</feature>
<sequence length="302" mass="34114">MDRPRIPHYPILPYPQRIDDAARIHPIRPRQGTLRVINHTEPRRKDCAICLDDMTEEDAETLKPCGHPYCRECLKSYVASRLDAGKLPICCPTCVADEAEDPTSISREVADKLGLTGDQARHWDELDLAVFSVEIHCTKCDRSAHVDKAEYNTAQLILCPLPGCFHQWCKACNKTVPFGGPKHDCEGIEELQSLMRQRGWKPCPTCKTNTDKITGCNHIACSAPGCNTHWCYTCGGVIAINPRTPREQHAAVERHYLSSCRLFGTPRDMLFAPGFEFEGFPRRELPMRRPPVHRRGALFTPL</sequence>
<reference evidence="13 14" key="1">
    <citation type="journal article" date="2012" name="Science">
        <title>The Paleozoic origin of enzymatic lignin decomposition reconstructed from 31 fungal genomes.</title>
        <authorList>
            <person name="Floudas D."/>
            <person name="Binder M."/>
            <person name="Riley R."/>
            <person name="Barry K."/>
            <person name="Blanchette R.A."/>
            <person name="Henrissat B."/>
            <person name="Martinez A.T."/>
            <person name="Otillar R."/>
            <person name="Spatafora J.W."/>
            <person name="Yadav J.S."/>
            <person name="Aerts A."/>
            <person name="Benoit I."/>
            <person name="Boyd A."/>
            <person name="Carlson A."/>
            <person name="Copeland A."/>
            <person name="Coutinho P.M."/>
            <person name="de Vries R.P."/>
            <person name="Ferreira P."/>
            <person name="Findley K."/>
            <person name="Foster B."/>
            <person name="Gaskell J."/>
            <person name="Glotzer D."/>
            <person name="Gorecki P."/>
            <person name="Heitman J."/>
            <person name="Hesse C."/>
            <person name="Hori C."/>
            <person name="Igarashi K."/>
            <person name="Jurgens J.A."/>
            <person name="Kallen N."/>
            <person name="Kersten P."/>
            <person name="Kohler A."/>
            <person name="Kuees U."/>
            <person name="Kumar T.K.A."/>
            <person name="Kuo A."/>
            <person name="LaButti K."/>
            <person name="Larrondo L.F."/>
            <person name="Lindquist E."/>
            <person name="Ling A."/>
            <person name="Lombard V."/>
            <person name="Lucas S."/>
            <person name="Lundell T."/>
            <person name="Martin R."/>
            <person name="McLaughlin D.J."/>
            <person name="Morgenstern I."/>
            <person name="Morin E."/>
            <person name="Murat C."/>
            <person name="Nagy L.G."/>
            <person name="Nolan M."/>
            <person name="Ohm R.A."/>
            <person name="Patyshakuliyeva A."/>
            <person name="Rokas A."/>
            <person name="Ruiz-Duenas F.J."/>
            <person name="Sabat G."/>
            <person name="Salamov A."/>
            <person name="Samejima M."/>
            <person name="Schmutz J."/>
            <person name="Slot J.C."/>
            <person name="St John F."/>
            <person name="Stenlid J."/>
            <person name="Sun H."/>
            <person name="Sun S."/>
            <person name="Syed K."/>
            <person name="Tsang A."/>
            <person name="Wiebenga A."/>
            <person name="Young D."/>
            <person name="Pisabarro A."/>
            <person name="Eastwood D.C."/>
            <person name="Martin F."/>
            <person name="Cullen D."/>
            <person name="Grigoriev I.V."/>
            <person name="Hibbett D.S."/>
        </authorList>
    </citation>
    <scope>NUCLEOTIDE SEQUENCE [LARGE SCALE GENOMIC DNA]</scope>
    <source>
        <strain evidence="13 14">DJM-731 SS1</strain>
    </source>
</reference>
<dbReference type="PROSITE" id="PS00518">
    <property type="entry name" value="ZF_RING_1"/>
    <property type="match status" value="1"/>
</dbReference>
<dbReference type="PANTHER" id="PTHR11685">
    <property type="entry name" value="RBR FAMILY RING FINGER AND IBR DOMAIN-CONTAINING"/>
    <property type="match status" value="1"/>
</dbReference>
<dbReference type="Proteomes" id="UP000030653">
    <property type="component" value="Unassembled WGS sequence"/>
</dbReference>